<keyword evidence="2" id="KW-1185">Reference proteome</keyword>
<reference evidence="1 2" key="1">
    <citation type="submission" date="2011-02" db="EMBL/GenBank/DDBJ databases">
        <title>The Genome Sequence of Sphaeroforma arctica JP610.</title>
        <authorList>
            <consortium name="The Broad Institute Genome Sequencing Platform"/>
            <person name="Russ C."/>
            <person name="Cuomo C."/>
            <person name="Young S.K."/>
            <person name="Zeng Q."/>
            <person name="Gargeya S."/>
            <person name="Alvarado L."/>
            <person name="Berlin A."/>
            <person name="Chapman S.B."/>
            <person name="Chen Z."/>
            <person name="Freedman E."/>
            <person name="Gellesch M."/>
            <person name="Goldberg J."/>
            <person name="Griggs A."/>
            <person name="Gujja S."/>
            <person name="Heilman E."/>
            <person name="Heiman D."/>
            <person name="Howarth C."/>
            <person name="Mehta T."/>
            <person name="Neiman D."/>
            <person name="Pearson M."/>
            <person name="Roberts A."/>
            <person name="Saif S."/>
            <person name="Shea T."/>
            <person name="Shenoy N."/>
            <person name="Sisk P."/>
            <person name="Stolte C."/>
            <person name="Sykes S."/>
            <person name="White J."/>
            <person name="Yandava C."/>
            <person name="Burger G."/>
            <person name="Gray M.W."/>
            <person name="Holland P.W.H."/>
            <person name="King N."/>
            <person name="Lang F.B.F."/>
            <person name="Roger A.J."/>
            <person name="Ruiz-Trillo I."/>
            <person name="Haas B."/>
            <person name="Nusbaum C."/>
            <person name="Birren B."/>
        </authorList>
    </citation>
    <scope>NUCLEOTIDE SEQUENCE [LARGE SCALE GENOMIC DNA]</scope>
    <source>
        <strain evidence="1 2">JP610</strain>
    </source>
</reference>
<gene>
    <name evidence="1" type="ORF">SARC_15391</name>
</gene>
<accession>A0A0L0F5T4</accession>
<dbReference type="GeneID" id="25915895"/>
<sequence>MRSLNAITSRALCIHSVLCRWGIEKSLQTQGPELLKPREQLEEAASKLLVAVSNPSLAETLTKK</sequence>
<dbReference type="AlphaFoldDB" id="A0A0L0F5T4"/>
<evidence type="ECO:0000313" key="1">
    <source>
        <dbReference type="EMBL" id="KNC72062.1"/>
    </source>
</evidence>
<organism evidence="1 2">
    <name type="scientific">Sphaeroforma arctica JP610</name>
    <dbReference type="NCBI Taxonomy" id="667725"/>
    <lineage>
        <taxon>Eukaryota</taxon>
        <taxon>Ichthyosporea</taxon>
        <taxon>Ichthyophonida</taxon>
        <taxon>Sphaeroforma</taxon>
    </lineage>
</organism>
<name>A0A0L0F5T4_9EUKA</name>
<dbReference type="EMBL" id="KQ247640">
    <property type="protein sequence ID" value="KNC72062.1"/>
    <property type="molecule type" value="Genomic_DNA"/>
</dbReference>
<dbReference type="Proteomes" id="UP000054560">
    <property type="component" value="Unassembled WGS sequence"/>
</dbReference>
<evidence type="ECO:0000313" key="2">
    <source>
        <dbReference type="Proteomes" id="UP000054560"/>
    </source>
</evidence>
<feature type="non-terminal residue" evidence="1">
    <location>
        <position position="64"/>
    </location>
</feature>
<proteinExistence type="predicted"/>
<dbReference type="RefSeq" id="XP_014145964.1">
    <property type="nucleotide sequence ID" value="XM_014290489.1"/>
</dbReference>
<protein>
    <submittedName>
        <fullName evidence="1">Uncharacterized protein</fullName>
    </submittedName>
</protein>